<name>A0A3E0TWG5_9GAMM</name>
<reference evidence="2 3" key="1">
    <citation type="submission" date="2018-08" db="EMBL/GenBank/DDBJ databases">
        <title>Thalassotalea euphylliae genome.</title>
        <authorList>
            <person name="Summers S."/>
            <person name="Rice S.A."/>
            <person name="Freckelton M.L."/>
            <person name="Nedved B.T."/>
            <person name="Hadfield M.G."/>
        </authorList>
    </citation>
    <scope>NUCLEOTIDE SEQUENCE [LARGE SCALE GENOMIC DNA]</scope>
    <source>
        <strain evidence="2 3">H1</strain>
    </source>
</reference>
<dbReference type="Gene3D" id="3.20.20.100">
    <property type="entry name" value="NADP-dependent oxidoreductase domain"/>
    <property type="match status" value="1"/>
</dbReference>
<comment type="caution">
    <text evidence="2">The sequence shown here is derived from an EMBL/GenBank/DDBJ whole genome shotgun (WGS) entry which is preliminary data.</text>
</comment>
<dbReference type="AlphaFoldDB" id="A0A3E0TWG5"/>
<evidence type="ECO:0000313" key="3">
    <source>
        <dbReference type="Proteomes" id="UP000256478"/>
    </source>
</evidence>
<accession>A0A3E0TWG5</accession>
<feature type="domain" description="NADP-dependent oxidoreductase" evidence="1">
    <location>
        <begin position="2"/>
        <end position="238"/>
    </location>
</feature>
<organism evidence="2 3">
    <name type="scientific">Thalassotalea euphylliae</name>
    <dbReference type="NCBI Taxonomy" id="1655234"/>
    <lineage>
        <taxon>Bacteria</taxon>
        <taxon>Pseudomonadati</taxon>
        <taxon>Pseudomonadota</taxon>
        <taxon>Gammaproteobacteria</taxon>
        <taxon>Alteromonadales</taxon>
        <taxon>Colwelliaceae</taxon>
        <taxon>Thalassotalea</taxon>
    </lineage>
</organism>
<dbReference type="CDD" id="cd19095">
    <property type="entry name" value="AKR_PA4992-like"/>
    <property type="match status" value="1"/>
</dbReference>
<dbReference type="EMBL" id="QUOU01000001">
    <property type="protein sequence ID" value="REL28770.1"/>
    <property type="molecule type" value="Genomic_DNA"/>
</dbReference>
<gene>
    <name evidence="2" type="ORF">DXX93_02085</name>
</gene>
<evidence type="ECO:0000313" key="2">
    <source>
        <dbReference type="EMBL" id="REL28770.1"/>
    </source>
</evidence>
<proteinExistence type="predicted"/>
<dbReference type="Pfam" id="PF00248">
    <property type="entry name" value="Aldo_ket_red"/>
    <property type="match status" value="1"/>
</dbReference>
<dbReference type="InterPro" id="IPR023210">
    <property type="entry name" value="NADP_OxRdtase_dom"/>
</dbReference>
<dbReference type="Proteomes" id="UP000256478">
    <property type="component" value="Unassembled WGS sequence"/>
</dbReference>
<dbReference type="InterPro" id="IPR036812">
    <property type="entry name" value="NAD(P)_OxRdtase_dom_sf"/>
</dbReference>
<dbReference type="SUPFAM" id="SSF51430">
    <property type="entry name" value="NAD(P)-linked oxidoreductase"/>
    <property type="match status" value="1"/>
</dbReference>
<evidence type="ECO:0000259" key="1">
    <source>
        <dbReference type="Pfam" id="PF00248"/>
    </source>
</evidence>
<dbReference type="PANTHER" id="PTHR43312">
    <property type="entry name" value="D-THREO-ALDOSE 1-DEHYDROGENASE"/>
    <property type="match status" value="1"/>
</dbReference>
<protein>
    <submittedName>
        <fullName evidence="2">Aldo/keto reductase</fullName>
    </submittedName>
</protein>
<dbReference type="InterPro" id="IPR053135">
    <property type="entry name" value="AKR2_Oxidoreductase"/>
</dbReference>
<sequence length="258" mass="29182">MGTWITFNVGDDILLRNERTKVLETFFKLGGEMVDSSPMYGSAEAVMGYALNHIQSPAKLFAATKTWTSSPSEGKQQFVNSQQLWQQARFALLQVHNLVAWQQHLPMLRELKQQGLTKYIGVTTSHGRRHRELAKIMSNEAIDFVQLTYNILDREVENELLPLAQDKGIAVIANRPFQGGRLMQRFEQKPLPSWAIALGCENWPQYLLRFIISHPAVTCAIPATSKVAHMQENMSAANPMALPNATQRQQMVTYLNTL</sequence>
<dbReference type="OrthoDB" id="8563187at2"/>
<dbReference type="PANTHER" id="PTHR43312:SF1">
    <property type="entry name" value="NADP-DEPENDENT OXIDOREDUCTASE DOMAIN-CONTAINING PROTEIN"/>
    <property type="match status" value="1"/>
</dbReference>